<keyword evidence="3" id="KW-1185">Reference proteome</keyword>
<reference evidence="2 3" key="1">
    <citation type="submission" date="2021-06" db="EMBL/GenBank/DDBJ databases">
        <title>Genome sequence of Babesia caballi.</title>
        <authorList>
            <person name="Yamagishi J."/>
            <person name="Kidaka T."/>
            <person name="Ochi A."/>
        </authorList>
    </citation>
    <scope>NUCLEOTIDE SEQUENCE [LARGE SCALE GENOMIC DNA]</scope>
    <source>
        <strain evidence="2">USDA-D6B2</strain>
    </source>
</reference>
<dbReference type="GeneID" id="94196126"/>
<accession>A0AAV4LXN1</accession>
<protein>
    <submittedName>
        <fullName evidence="2">Leucine-rich repeat serine/threonine-protein kinase 2, putative</fullName>
    </submittedName>
</protein>
<keyword evidence="2" id="KW-0808">Transferase</keyword>
<gene>
    <name evidence="2" type="ORF">BcabD6B2_40800</name>
</gene>
<feature type="region of interest" description="Disordered" evidence="1">
    <location>
        <begin position="1"/>
        <end position="27"/>
    </location>
</feature>
<evidence type="ECO:0000313" key="2">
    <source>
        <dbReference type="EMBL" id="GIX64645.1"/>
    </source>
</evidence>
<dbReference type="Proteomes" id="UP001497744">
    <property type="component" value="Unassembled WGS sequence"/>
</dbReference>
<dbReference type="RefSeq" id="XP_067716714.1">
    <property type="nucleotide sequence ID" value="XM_067860613.1"/>
</dbReference>
<feature type="compositionally biased region" description="Basic and acidic residues" evidence="1">
    <location>
        <begin position="15"/>
        <end position="26"/>
    </location>
</feature>
<evidence type="ECO:0000256" key="1">
    <source>
        <dbReference type="SAM" id="MobiDB-lite"/>
    </source>
</evidence>
<evidence type="ECO:0000313" key="3">
    <source>
        <dbReference type="Proteomes" id="UP001497744"/>
    </source>
</evidence>
<comment type="caution">
    <text evidence="2">The sequence shown here is derived from an EMBL/GenBank/DDBJ whole genome shotgun (WGS) entry which is preliminary data.</text>
</comment>
<keyword evidence="2" id="KW-0418">Kinase</keyword>
<name>A0AAV4LXN1_BABCB</name>
<dbReference type="EMBL" id="BPLF01000003">
    <property type="protein sequence ID" value="GIX64645.1"/>
    <property type="molecule type" value="Genomic_DNA"/>
</dbReference>
<proteinExistence type="predicted"/>
<organism evidence="2 3">
    <name type="scientific">Babesia caballi</name>
    <dbReference type="NCBI Taxonomy" id="5871"/>
    <lineage>
        <taxon>Eukaryota</taxon>
        <taxon>Sar</taxon>
        <taxon>Alveolata</taxon>
        <taxon>Apicomplexa</taxon>
        <taxon>Aconoidasida</taxon>
        <taxon>Piroplasmida</taxon>
        <taxon>Babesiidae</taxon>
        <taxon>Babesia</taxon>
    </lineage>
</organism>
<dbReference type="AlphaFoldDB" id="A0AAV4LXN1"/>
<dbReference type="GO" id="GO:0016301">
    <property type="term" value="F:kinase activity"/>
    <property type="evidence" value="ECO:0007669"/>
    <property type="project" value="UniProtKB-KW"/>
</dbReference>
<sequence length="179" mass="18109">MKLSNRGAAAAEGAADTRSEPARGEKGANFPATYRLAHQLALPRQSVLRGEERLGLHGELRAELEHEGLEPGALGGGDVRGLGQAGQRLEVALLGAGALEFETGEVGVGCGELQRQLGVLARQLGDLGFEGDDGVVALGKRAQDRGEELGAAEGRAAGVGHSAGGGGVVGGDCWVAIGR</sequence>